<accession>M2P6T2</accession>
<dbReference type="AlphaFoldDB" id="M2P6T2"/>
<protein>
    <submittedName>
        <fullName evidence="2">Uncharacterized protein</fullName>
    </submittedName>
</protein>
<dbReference type="EMBL" id="KB445825">
    <property type="protein sequence ID" value="EMD31024.1"/>
    <property type="molecule type" value="Genomic_DNA"/>
</dbReference>
<evidence type="ECO:0000313" key="3">
    <source>
        <dbReference type="Proteomes" id="UP000016930"/>
    </source>
</evidence>
<proteinExistence type="predicted"/>
<reference evidence="2 3" key="1">
    <citation type="journal article" date="2012" name="Proc. Natl. Acad. Sci. U.S.A.">
        <title>Comparative genomics of Ceriporiopsis subvermispora and Phanerochaete chrysosporium provide insight into selective ligninolysis.</title>
        <authorList>
            <person name="Fernandez-Fueyo E."/>
            <person name="Ruiz-Duenas F.J."/>
            <person name="Ferreira P."/>
            <person name="Floudas D."/>
            <person name="Hibbett D.S."/>
            <person name="Canessa P."/>
            <person name="Larrondo L.F."/>
            <person name="James T.Y."/>
            <person name="Seelenfreund D."/>
            <person name="Lobos S."/>
            <person name="Polanco R."/>
            <person name="Tello M."/>
            <person name="Honda Y."/>
            <person name="Watanabe T."/>
            <person name="Watanabe T."/>
            <person name="Ryu J.S."/>
            <person name="Kubicek C.P."/>
            <person name="Schmoll M."/>
            <person name="Gaskell J."/>
            <person name="Hammel K.E."/>
            <person name="St John F.J."/>
            <person name="Vanden Wymelenberg A."/>
            <person name="Sabat G."/>
            <person name="Splinter BonDurant S."/>
            <person name="Syed K."/>
            <person name="Yadav J.S."/>
            <person name="Doddapaneni H."/>
            <person name="Subramanian V."/>
            <person name="Lavin J.L."/>
            <person name="Oguiza J.A."/>
            <person name="Perez G."/>
            <person name="Pisabarro A.G."/>
            <person name="Ramirez L."/>
            <person name="Santoyo F."/>
            <person name="Master E."/>
            <person name="Coutinho P.M."/>
            <person name="Henrissat B."/>
            <person name="Lombard V."/>
            <person name="Magnuson J.K."/>
            <person name="Kuees U."/>
            <person name="Hori C."/>
            <person name="Igarashi K."/>
            <person name="Samejima M."/>
            <person name="Held B.W."/>
            <person name="Barry K.W."/>
            <person name="LaButti K.M."/>
            <person name="Lapidus A."/>
            <person name="Lindquist E.A."/>
            <person name="Lucas S.M."/>
            <person name="Riley R."/>
            <person name="Salamov A.A."/>
            <person name="Hoffmeister D."/>
            <person name="Schwenk D."/>
            <person name="Hadar Y."/>
            <person name="Yarden O."/>
            <person name="de Vries R.P."/>
            <person name="Wiebenga A."/>
            <person name="Stenlid J."/>
            <person name="Eastwood D."/>
            <person name="Grigoriev I.V."/>
            <person name="Berka R.M."/>
            <person name="Blanchette R.A."/>
            <person name="Kersten P."/>
            <person name="Martinez A.T."/>
            <person name="Vicuna R."/>
            <person name="Cullen D."/>
        </authorList>
    </citation>
    <scope>NUCLEOTIDE SEQUENCE [LARGE SCALE GENOMIC DNA]</scope>
    <source>
        <strain evidence="2 3">B</strain>
    </source>
</reference>
<feature type="compositionally biased region" description="Polar residues" evidence="1">
    <location>
        <begin position="133"/>
        <end position="150"/>
    </location>
</feature>
<organism evidence="2 3">
    <name type="scientific">Ceriporiopsis subvermispora (strain B)</name>
    <name type="common">White-rot fungus</name>
    <name type="synonym">Gelatoporia subvermispora</name>
    <dbReference type="NCBI Taxonomy" id="914234"/>
    <lineage>
        <taxon>Eukaryota</taxon>
        <taxon>Fungi</taxon>
        <taxon>Dikarya</taxon>
        <taxon>Basidiomycota</taxon>
        <taxon>Agaricomycotina</taxon>
        <taxon>Agaricomycetes</taxon>
        <taxon>Polyporales</taxon>
        <taxon>Gelatoporiaceae</taxon>
        <taxon>Gelatoporia</taxon>
    </lineage>
</organism>
<dbReference type="HOGENOM" id="CLU_586592_0_0_1"/>
<dbReference type="Proteomes" id="UP000016930">
    <property type="component" value="Unassembled WGS sequence"/>
</dbReference>
<feature type="region of interest" description="Disordered" evidence="1">
    <location>
        <begin position="133"/>
        <end position="153"/>
    </location>
</feature>
<gene>
    <name evidence="2" type="ORF">CERSUDRAFT_127642</name>
</gene>
<evidence type="ECO:0000256" key="1">
    <source>
        <dbReference type="SAM" id="MobiDB-lite"/>
    </source>
</evidence>
<evidence type="ECO:0000313" key="2">
    <source>
        <dbReference type="EMBL" id="EMD31024.1"/>
    </source>
</evidence>
<keyword evidence="3" id="KW-1185">Reference proteome</keyword>
<name>M2P6T2_CERS8</name>
<sequence>MSQRRGQYVTQRVISGMSPNSTSRSAVARAFYFKVSLLLPILKRKSRNDTSVVVEEEDTTVLGEDNTQLEAQRAPTVFPGSFRFMTAAGQADQDVKDPQVPCVHDMSSQSSLSEPATGTVYIPNERISSEVDTSVGSYTPSGPSVLSEVNDTPPVAVGPQVTDTPGMGFTSGSERKITQSCVLDWLHLCNGGKHLEKSGLYVPPLPCSTAMSCAQPPTPSSTSVVRPSPPLENDDREELAFFAQLKGQWERVRAENGRRPALPTEWFMRPHDHNHDFPSTQLSPYLSYTYGRPLHPIEEDQEAIANDVIRPQTHPPSAQEVLTAPLDIQSKLCCRSSSADTVKSEIVLEEILSQHLRRFVVDSSEEMVLCTRLALNGWEGCERTDDGGVKGGPRISKGMVTDPTTITQAHLDAPLNLMLMKEDDVTGRVVTLSAFVHPSVVIQAVFRHSNSGYHHPPESSLACSLS</sequence>